<reference evidence="2 3" key="1">
    <citation type="submission" date="2012-12" db="EMBL/GenBank/DDBJ databases">
        <title>Genome assembly of Fulvivirga imtechensis AK7.</title>
        <authorList>
            <person name="Nupur N."/>
            <person name="Khatri I."/>
            <person name="Kumar R."/>
            <person name="Subramanian S."/>
            <person name="Pinnaka A."/>
        </authorList>
    </citation>
    <scope>NUCLEOTIDE SEQUENCE [LARGE SCALE GENOMIC DNA]</scope>
    <source>
        <strain evidence="2 3">AK7</strain>
    </source>
</reference>
<proteinExistence type="predicted"/>
<dbReference type="RefSeq" id="WP_009578061.1">
    <property type="nucleotide sequence ID" value="NZ_AMZN01000006.1"/>
</dbReference>
<evidence type="ECO:0000313" key="2">
    <source>
        <dbReference type="EMBL" id="ELR73473.1"/>
    </source>
</evidence>
<dbReference type="InterPro" id="IPR011055">
    <property type="entry name" value="Dup_hybrid_motif"/>
</dbReference>
<gene>
    <name evidence="2" type="ORF">C900_04325</name>
</gene>
<keyword evidence="2" id="KW-0808">Transferase</keyword>
<name>L8JZ66_9BACT</name>
<evidence type="ECO:0000259" key="1">
    <source>
        <dbReference type="Pfam" id="PF01551"/>
    </source>
</evidence>
<dbReference type="GO" id="GO:0004222">
    <property type="term" value="F:metalloendopeptidase activity"/>
    <property type="evidence" value="ECO:0007669"/>
    <property type="project" value="TreeGrafter"/>
</dbReference>
<dbReference type="Gene3D" id="2.70.70.10">
    <property type="entry name" value="Glucose Permease (Domain IIA)"/>
    <property type="match status" value="1"/>
</dbReference>
<feature type="domain" description="M23ase beta-sheet core" evidence="1">
    <location>
        <begin position="93"/>
        <end position="192"/>
    </location>
</feature>
<dbReference type="GO" id="GO:0008483">
    <property type="term" value="F:transaminase activity"/>
    <property type="evidence" value="ECO:0007669"/>
    <property type="project" value="UniProtKB-KW"/>
</dbReference>
<dbReference type="InterPro" id="IPR050570">
    <property type="entry name" value="Cell_wall_metabolism_enzyme"/>
</dbReference>
<dbReference type="eggNOG" id="COG0739">
    <property type="taxonomic scope" value="Bacteria"/>
</dbReference>
<dbReference type="InterPro" id="IPR016047">
    <property type="entry name" value="M23ase_b-sheet_dom"/>
</dbReference>
<accession>L8JZ66</accession>
<keyword evidence="2" id="KW-0032">Aminotransferase</keyword>
<dbReference type="Proteomes" id="UP000011135">
    <property type="component" value="Unassembled WGS sequence"/>
</dbReference>
<dbReference type="PANTHER" id="PTHR21666">
    <property type="entry name" value="PEPTIDASE-RELATED"/>
    <property type="match status" value="1"/>
</dbReference>
<dbReference type="SUPFAM" id="SSF51261">
    <property type="entry name" value="Duplicated hybrid motif"/>
    <property type="match status" value="1"/>
</dbReference>
<dbReference type="CDD" id="cd12797">
    <property type="entry name" value="M23_peptidase"/>
    <property type="match status" value="1"/>
</dbReference>
<dbReference type="EMBL" id="AMZN01000006">
    <property type="protein sequence ID" value="ELR73473.1"/>
    <property type="molecule type" value="Genomic_DNA"/>
</dbReference>
<evidence type="ECO:0000313" key="3">
    <source>
        <dbReference type="Proteomes" id="UP000011135"/>
    </source>
</evidence>
<dbReference type="OrthoDB" id="9801052at2"/>
<dbReference type="Pfam" id="PF01551">
    <property type="entry name" value="Peptidase_M23"/>
    <property type="match status" value="1"/>
</dbReference>
<dbReference type="PANTHER" id="PTHR21666:SF270">
    <property type="entry name" value="MUREIN HYDROLASE ACTIVATOR ENVC"/>
    <property type="match status" value="1"/>
</dbReference>
<protein>
    <submittedName>
        <fullName evidence="2">Putative enzyme with aminotransferase class-III domain protein</fullName>
    </submittedName>
</protein>
<keyword evidence="3" id="KW-1185">Reference proteome</keyword>
<dbReference type="AlphaFoldDB" id="L8JZ66"/>
<dbReference type="STRING" id="1237149.C900_04325"/>
<comment type="caution">
    <text evidence="2">The sequence shown here is derived from an EMBL/GenBank/DDBJ whole genome shotgun (WGS) entry which is preliminary data.</text>
</comment>
<sequence length="229" mass="25832">MSKSLEDILLHHQQEFIPVVPFDLNREQTIIFDFSASNKELDDVDIDDEQSFNSYVFGKLRERGAEAGVGGYNEDRIIYKKSAVFNTEEVRSIHLGIDIWAQAGTPVYAPLKGTIHSFKNNSASGDYGPTIILKHQLDGVDFHTLYGHLSAHSLDGLEAGQEISAGQEIATLGAYHENVHWPPHLHFQIIRDMKDYYGDYPGVASAARREEYLQQCPDPNLILNIYKLK</sequence>
<organism evidence="2 3">
    <name type="scientific">Fulvivirga imtechensis AK7</name>
    <dbReference type="NCBI Taxonomy" id="1237149"/>
    <lineage>
        <taxon>Bacteria</taxon>
        <taxon>Pseudomonadati</taxon>
        <taxon>Bacteroidota</taxon>
        <taxon>Cytophagia</taxon>
        <taxon>Cytophagales</taxon>
        <taxon>Fulvivirgaceae</taxon>
        <taxon>Fulvivirga</taxon>
    </lineage>
</organism>